<dbReference type="Proteomes" id="UP000663760">
    <property type="component" value="Chromosome 8"/>
</dbReference>
<reference evidence="3" key="1">
    <citation type="submission" date="2020-02" db="EMBL/GenBank/DDBJ databases">
        <authorList>
            <person name="Scholz U."/>
            <person name="Mascher M."/>
            <person name="Fiebig A."/>
        </authorList>
    </citation>
    <scope>NUCLEOTIDE SEQUENCE</scope>
</reference>
<dbReference type="InterPro" id="IPR008700">
    <property type="entry name" value="TypeIII_avirulence_cleave"/>
</dbReference>
<dbReference type="InterPro" id="IPR040387">
    <property type="entry name" value="RIN4/NOI4"/>
</dbReference>
<evidence type="ECO:0000259" key="2">
    <source>
        <dbReference type="Pfam" id="PF05627"/>
    </source>
</evidence>
<evidence type="ECO:0000313" key="3">
    <source>
        <dbReference type="EMBL" id="CAA7400598.1"/>
    </source>
</evidence>
<accession>A0A7I8KU25</accession>
<gene>
    <name evidence="3" type="ORF">SI8410_08011276</name>
</gene>
<evidence type="ECO:0000313" key="4">
    <source>
        <dbReference type="Proteomes" id="UP000663760"/>
    </source>
</evidence>
<dbReference type="PANTHER" id="PTHR33159">
    <property type="entry name" value="RPM1-INTERACTING PROTEIN 4 (RIN4) FAMILY PROTEIN"/>
    <property type="match status" value="1"/>
</dbReference>
<dbReference type="PANTHER" id="PTHR33159:SF101">
    <property type="entry name" value="OS04G0379600 PROTEIN"/>
    <property type="match status" value="1"/>
</dbReference>
<protein>
    <recommendedName>
        <fullName evidence="2">RIN4 pathogenic type III effector avirulence factor Avr cleavage site domain-containing protein</fullName>
    </recommendedName>
</protein>
<sequence length="193" mass="21154">MRKREREKGRPFPSSAQLYVPLRSCRCIPFFVLCPRRETSERAGEEKKKGKESASIKACSAIPLLKNGALWLTASSVPKFGGWNENDPSSAAGYTVVFEKVRTEKKAPNATTESHVRPAPADSRNKAPSLICCLPACLPACLAAWLPACLPASALSEERELVWWVIGWVGREQADGGGRIRGVISTPICRECR</sequence>
<keyword evidence="4" id="KW-1185">Reference proteome</keyword>
<feature type="region of interest" description="Disordered" evidence="1">
    <location>
        <begin position="105"/>
        <end position="124"/>
    </location>
</feature>
<evidence type="ECO:0000256" key="1">
    <source>
        <dbReference type="SAM" id="MobiDB-lite"/>
    </source>
</evidence>
<organism evidence="3 4">
    <name type="scientific">Spirodela intermedia</name>
    <name type="common">Intermediate duckweed</name>
    <dbReference type="NCBI Taxonomy" id="51605"/>
    <lineage>
        <taxon>Eukaryota</taxon>
        <taxon>Viridiplantae</taxon>
        <taxon>Streptophyta</taxon>
        <taxon>Embryophyta</taxon>
        <taxon>Tracheophyta</taxon>
        <taxon>Spermatophyta</taxon>
        <taxon>Magnoliopsida</taxon>
        <taxon>Liliopsida</taxon>
        <taxon>Araceae</taxon>
        <taxon>Lemnoideae</taxon>
        <taxon>Spirodela</taxon>
    </lineage>
</organism>
<feature type="domain" description="RIN4 pathogenic type III effector avirulence factor Avr cleavage site" evidence="2">
    <location>
        <begin position="74"/>
        <end position="106"/>
    </location>
</feature>
<dbReference type="AlphaFoldDB" id="A0A7I8KU25"/>
<dbReference type="Pfam" id="PF05627">
    <property type="entry name" value="AvrRpt-cleavage"/>
    <property type="match status" value="1"/>
</dbReference>
<dbReference type="EMBL" id="LR746271">
    <property type="protein sequence ID" value="CAA7400598.1"/>
    <property type="molecule type" value="Genomic_DNA"/>
</dbReference>
<dbReference type="GO" id="GO:0005886">
    <property type="term" value="C:plasma membrane"/>
    <property type="evidence" value="ECO:0007669"/>
    <property type="project" value="TreeGrafter"/>
</dbReference>
<proteinExistence type="predicted"/>
<name>A0A7I8KU25_SPIIN</name>